<proteinExistence type="predicted"/>
<dbReference type="PANTHER" id="PTHR33236:SF6">
    <property type="entry name" value="CUB DOMAIN-CONTAINING PROTEIN"/>
    <property type="match status" value="1"/>
</dbReference>
<dbReference type="PANTHER" id="PTHR33236">
    <property type="entry name" value="INTRAFLAGELLAR TRANSPORT PROTEIN 122 FAMILY PROTEIN-RELATED"/>
    <property type="match status" value="1"/>
</dbReference>
<dbReference type="Pfam" id="PF26080">
    <property type="entry name" value="CUB_animal"/>
    <property type="match status" value="1"/>
</dbReference>
<dbReference type="EMBL" id="CAJPEV010000172">
    <property type="protein sequence ID" value="CAG0881781.1"/>
    <property type="molecule type" value="Genomic_DNA"/>
</dbReference>
<protein>
    <recommendedName>
        <fullName evidence="1">CUB domain-containing protein</fullName>
    </recommendedName>
</protein>
<gene>
    <name evidence="2" type="ORF">DSTB1V02_LOCUS1725</name>
</gene>
<accession>A0A7R8ZYM1</accession>
<keyword evidence="3" id="KW-1185">Reference proteome</keyword>
<reference evidence="2" key="1">
    <citation type="submission" date="2020-11" db="EMBL/GenBank/DDBJ databases">
        <authorList>
            <person name="Tran Van P."/>
        </authorList>
    </citation>
    <scope>NUCLEOTIDE SEQUENCE</scope>
</reference>
<organism evidence="2">
    <name type="scientific">Darwinula stevensoni</name>
    <dbReference type="NCBI Taxonomy" id="69355"/>
    <lineage>
        <taxon>Eukaryota</taxon>
        <taxon>Metazoa</taxon>
        <taxon>Ecdysozoa</taxon>
        <taxon>Arthropoda</taxon>
        <taxon>Crustacea</taxon>
        <taxon>Oligostraca</taxon>
        <taxon>Ostracoda</taxon>
        <taxon>Podocopa</taxon>
        <taxon>Podocopida</taxon>
        <taxon>Darwinulocopina</taxon>
        <taxon>Darwinuloidea</taxon>
        <taxon>Darwinulidae</taxon>
        <taxon>Darwinula</taxon>
    </lineage>
</organism>
<dbReference type="SUPFAM" id="SSF49854">
    <property type="entry name" value="Spermadhesin, CUB domain"/>
    <property type="match status" value="1"/>
</dbReference>
<dbReference type="EMBL" id="LR899689">
    <property type="protein sequence ID" value="CAD7241745.1"/>
    <property type="molecule type" value="Genomic_DNA"/>
</dbReference>
<dbReference type="OrthoDB" id="2105077at2759"/>
<dbReference type="Proteomes" id="UP000677054">
    <property type="component" value="Unassembled WGS sequence"/>
</dbReference>
<dbReference type="InterPro" id="IPR058698">
    <property type="entry name" value="CUB_metazoa"/>
</dbReference>
<sequence>MRLDFVDFNLQGATVDGLCANDLFTVLGGTSVAPSICGVNTGNHMYVDVGQTTNSVSLTVTTSGSSFPRSWKIKVTQLPCNTNYLAGSGCLQFHTGVTGQVMTYNFNSALGQELANQDYGICIRMEAGYCGIQYATCTVANETFTQAFSVSGTTVNTNPSSQTGSANCPFDWVVIPCLTNAQGAAGATQVTPFATQPCVDRICGTFFSSGQGQGAPPAYLGPYYSYRKPFVIYYHTNGQETAQNDLGNRGFCLRYTQQPCTGTVG</sequence>
<evidence type="ECO:0000259" key="1">
    <source>
        <dbReference type="Pfam" id="PF26080"/>
    </source>
</evidence>
<dbReference type="AlphaFoldDB" id="A0A7R8ZYM1"/>
<evidence type="ECO:0000313" key="2">
    <source>
        <dbReference type="EMBL" id="CAD7241745.1"/>
    </source>
</evidence>
<evidence type="ECO:0000313" key="3">
    <source>
        <dbReference type="Proteomes" id="UP000677054"/>
    </source>
</evidence>
<dbReference type="InterPro" id="IPR035914">
    <property type="entry name" value="Sperma_CUB_dom_sf"/>
</dbReference>
<feature type="domain" description="CUB" evidence="1">
    <location>
        <begin position="88"/>
        <end position="258"/>
    </location>
</feature>
<name>A0A7R8ZYM1_9CRUS</name>